<gene>
    <name evidence="1" type="ORF">B1756_04790</name>
</gene>
<protein>
    <submittedName>
        <fullName evidence="1">Uncharacterized protein</fullName>
    </submittedName>
</protein>
<evidence type="ECO:0000313" key="1">
    <source>
        <dbReference type="EMBL" id="ARS89137.1"/>
    </source>
</evidence>
<dbReference type="EMBL" id="CP019893">
    <property type="protein sequence ID" value="ARS89137.1"/>
    <property type="molecule type" value="Genomic_DNA"/>
</dbReference>
<accession>A0A2Z2HUF7</accession>
<dbReference type="PROSITE" id="PS51257">
    <property type="entry name" value="PROKAR_LIPOPROTEIN"/>
    <property type="match status" value="1"/>
</dbReference>
<proteinExistence type="predicted"/>
<evidence type="ECO:0000313" key="2">
    <source>
        <dbReference type="Proteomes" id="UP000250088"/>
    </source>
</evidence>
<sequence length="144" mass="15332">MNRRPFLEAAATATFGAGTAVLTGVGLAGCLEEGEEDVGPPEDDHGDCPEQYGIFVGLPESVPPDADVLDAEAAGVTDLEATAETLAVAHDEYDDGMEDEIDEYEHLAEGIDGGELADELPEQEAYVTYRNVTFRVSTHVELQC</sequence>
<keyword evidence="2" id="KW-1185">Reference proteome</keyword>
<dbReference type="GeneID" id="32893369"/>
<dbReference type="KEGG" id="naj:B1756_04790"/>
<reference evidence="2" key="1">
    <citation type="submission" date="2017-02" db="EMBL/GenBank/DDBJ databases">
        <title>Natronthermophilus aegyptiacus gen. nov.,sp. nov., an aerobic, extremely halophilic alkalithermophilic archaeon isolated from the athalassohaline Wadi An Natrun, Egypt.</title>
        <authorList>
            <person name="Zhao B."/>
        </authorList>
    </citation>
    <scope>NUCLEOTIDE SEQUENCE [LARGE SCALE GENOMIC DNA]</scope>
    <source>
        <strain evidence="2">JW/NM-HA 15</strain>
    </source>
</reference>
<dbReference type="Proteomes" id="UP000250088">
    <property type="component" value="Chromosome"/>
</dbReference>
<organism evidence="1 2">
    <name type="scientific">Natrarchaeobaculum aegyptiacum</name>
    <dbReference type="NCBI Taxonomy" id="745377"/>
    <lineage>
        <taxon>Archaea</taxon>
        <taxon>Methanobacteriati</taxon>
        <taxon>Methanobacteriota</taxon>
        <taxon>Stenosarchaea group</taxon>
        <taxon>Halobacteria</taxon>
        <taxon>Halobacteriales</taxon>
        <taxon>Natrialbaceae</taxon>
        <taxon>Natrarchaeobaculum</taxon>
    </lineage>
</organism>
<dbReference type="AlphaFoldDB" id="A0A2Z2HUF7"/>
<dbReference type="RefSeq" id="WP_086887519.1">
    <property type="nucleotide sequence ID" value="NZ_CP019893.1"/>
</dbReference>
<name>A0A2Z2HUF7_9EURY</name>